<comment type="caution">
    <text evidence="1">The sequence shown here is derived from an EMBL/GenBank/DDBJ whole genome shotgun (WGS) entry which is preliminary data.</text>
</comment>
<dbReference type="VEuPathDB" id="FungiDB:RhiirA1_410995"/>
<gene>
    <name evidence="1" type="ORF">RhiirA4_393077</name>
</gene>
<dbReference type="InterPro" id="IPR032675">
    <property type="entry name" value="LRR_dom_sf"/>
</dbReference>
<evidence type="ECO:0000313" key="1">
    <source>
        <dbReference type="EMBL" id="PKY39184.1"/>
    </source>
</evidence>
<protein>
    <recommendedName>
        <fullName evidence="3">F-box domain-containing protein</fullName>
    </recommendedName>
</protein>
<keyword evidence="2" id="KW-1185">Reference proteome</keyword>
<dbReference type="Proteomes" id="UP000234323">
    <property type="component" value="Unassembled WGS sequence"/>
</dbReference>
<accession>A0A2I1FXU6</accession>
<proteinExistence type="predicted"/>
<evidence type="ECO:0008006" key="3">
    <source>
        <dbReference type="Google" id="ProtNLM"/>
    </source>
</evidence>
<dbReference type="AlphaFoldDB" id="A0A2I1FXU6"/>
<evidence type="ECO:0000313" key="2">
    <source>
        <dbReference type="Proteomes" id="UP000234323"/>
    </source>
</evidence>
<dbReference type="VEuPathDB" id="FungiDB:RhiirFUN_009972"/>
<dbReference type="Gene3D" id="3.80.10.10">
    <property type="entry name" value="Ribonuclease Inhibitor"/>
    <property type="match status" value="1"/>
</dbReference>
<organism evidence="1 2">
    <name type="scientific">Rhizophagus irregularis</name>
    <dbReference type="NCBI Taxonomy" id="588596"/>
    <lineage>
        <taxon>Eukaryota</taxon>
        <taxon>Fungi</taxon>
        <taxon>Fungi incertae sedis</taxon>
        <taxon>Mucoromycota</taxon>
        <taxon>Glomeromycotina</taxon>
        <taxon>Glomeromycetes</taxon>
        <taxon>Glomerales</taxon>
        <taxon>Glomeraceae</taxon>
        <taxon>Rhizophagus</taxon>
    </lineage>
</organism>
<dbReference type="EMBL" id="LLXI01000054">
    <property type="protein sequence ID" value="PKY39184.1"/>
    <property type="molecule type" value="Genomic_DNA"/>
</dbReference>
<dbReference type="VEuPathDB" id="FungiDB:FUN_006196"/>
<reference evidence="1 2" key="1">
    <citation type="submission" date="2015-10" db="EMBL/GenBank/DDBJ databases">
        <title>Genome analyses suggest a sexual origin of heterokaryosis in a supposedly ancient asexual fungus.</title>
        <authorList>
            <person name="Ropars J."/>
            <person name="Sedzielewska K."/>
            <person name="Noel J."/>
            <person name="Charron P."/>
            <person name="Farinelli L."/>
            <person name="Marton T."/>
            <person name="Kruger M."/>
            <person name="Pelin A."/>
            <person name="Brachmann A."/>
            <person name="Corradi N."/>
        </authorList>
    </citation>
    <scope>NUCLEOTIDE SEQUENCE [LARGE SCALE GENOMIC DNA]</scope>
    <source>
        <strain evidence="1 2">A4</strain>
    </source>
</reference>
<name>A0A2I1FXU6_9GLOM</name>
<sequence length="442" mass="52283">MSSVASRLPLDVLRIIFTSIRKSSKNPNNDDYDIRRYLHSCILVNRSWCRAAIPLLWRNPFYYFKNGNAKLVDTYISCFGYEEYIYLEEEGLELNRKSYARPTFDYASMLKRLDYDRFCQSVDVWCGYLENAPYNSISLMIRALFKLFLTRSVILLHLVLGEWLSRKATDYRYTRLIEREFKNLLEPVRKLKIQGEFVKDRVLTELKDSCKNLDKLFVYLQDSPPNYTEELESLREFVNTQTRLKSLKVANVIPNTFFPSLSTQSKSLCSIHFWKIDFRSCEELPWENLTACKNLQKLKFKDCIGFGETMYEGLTKSYFPNLKLLAIIGDSKNELDEYIIQSDWQAFLDSPNIWDTSTVEEFLKVHQFQIPSEKQTLLECQKFIDWGIKQGSVVVLGRWSIASAIQKFGQVIRRVTLTWTFSDEFYNIYRQYLQILHKWNIT</sequence>
<dbReference type="SUPFAM" id="SSF52047">
    <property type="entry name" value="RNI-like"/>
    <property type="match status" value="1"/>
</dbReference>